<protein>
    <recommendedName>
        <fullName evidence="6">Lipoprotein</fullName>
    </recommendedName>
</protein>
<evidence type="ECO:0008006" key="6">
    <source>
        <dbReference type="Google" id="ProtNLM"/>
    </source>
</evidence>
<dbReference type="Proteomes" id="UP000490821">
    <property type="component" value="Unassembled WGS sequence"/>
</dbReference>
<dbReference type="RefSeq" id="WP_092353155.1">
    <property type="nucleotide sequence ID" value="NZ_BLMI01000055.1"/>
</dbReference>
<sequence>MKKRFKLLICLSCLLMFTACSSDDKETADNKNNETEEIKDTDKKDSTKISSKYFKGYEEEYVLRASRYKMKLPIDYENTNSSIRSNSVKMITKDGEKLGTLITITKINEELNPNFMITDIREDLKNDRSSNLRLIYPNGGDVVYNDQFEETTVGDKKALLDKGVAVDSGGEVCKYAVYHLFLDDENKIPCEFFVGSTEIEPDELAKIAEEMIGMIEEND</sequence>
<evidence type="ECO:0000313" key="4">
    <source>
        <dbReference type="Proteomes" id="UP000198558"/>
    </source>
</evidence>
<reference evidence="3" key="1">
    <citation type="submission" date="2016-10" db="EMBL/GenBank/DDBJ databases">
        <authorList>
            <person name="de Groot N.N."/>
        </authorList>
    </citation>
    <scope>NUCLEOTIDE SEQUENCE [LARGE SCALE GENOMIC DNA]</scope>
    <source>
        <strain evidence="3">DSM 1551</strain>
    </source>
</reference>
<feature type="signal peptide" evidence="1">
    <location>
        <begin position="1"/>
        <end position="21"/>
    </location>
</feature>
<gene>
    <name evidence="2" type="ORF">IMSAGC017_00543</name>
    <name evidence="3" type="ORF">SAMN04489758_10834</name>
</gene>
<reference evidence="2 5" key="3">
    <citation type="journal article" date="2020" name="Microbiome">
        <title>Single-cell genomics of uncultured bacteria reveals dietary fiber responders in the mouse gut microbiota.</title>
        <authorList>
            <person name="Chijiiwa R."/>
            <person name="Hosokawa M."/>
            <person name="Kogawa M."/>
            <person name="Nishikawa Y."/>
            <person name="Ide K."/>
            <person name="Sakanashi C."/>
            <person name="Takahashi K."/>
            <person name="Takeyama H."/>
        </authorList>
    </citation>
    <scope>NUCLEOTIDE SEQUENCE [LARGE SCALE GENOMIC DNA]</scope>
    <source>
        <strain evidence="2">IMSAGC_017</strain>
    </source>
</reference>
<proteinExistence type="predicted"/>
<dbReference type="GeneID" id="78288038"/>
<keyword evidence="4" id="KW-1185">Reference proteome</keyword>
<dbReference type="OrthoDB" id="9930765at2"/>
<evidence type="ECO:0000256" key="1">
    <source>
        <dbReference type="SAM" id="SignalP"/>
    </source>
</evidence>
<feature type="chain" id="PRO_5038295082" description="Lipoprotein" evidence="1">
    <location>
        <begin position="22"/>
        <end position="219"/>
    </location>
</feature>
<dbReference type="AlphaFoldDB" id="A0A1I0DVV7"/>
<reference evidence="4" key="2">
    <citation type="submission" date="2016-10" db="EMBL/GenBank/DDBJ databases">
        <authorList>
            <person name="Varghese N."/>
            <person name="Submissions S."/>
        </authorList>
    </citation>
    <scope>NUCLEOTIDE SEQUENCE [LARGE SCALE GENOMIC DNA]</scope>
    <source>
        <strain evidence="4">DSM 1551</strain>
    </source>
</reference>
<keyword evidence="1" id="KW-0732">Signal</keyword>
<evidence type="ECO:0000313" key="2">
    <source>
        <dbReference type="EMBL" id="GFI40510.1"/>
    </source>
</evidence>
<dbReference type="PROSITE" id="PS51257">
    <property type="entry name" value="PROKAR_LIPOPROTEIN"/>
    <property type="match status" value="1"/>
</dbReference>
<accession>A0A1I0DVV7</accession>
<dbReference type="Proteomes" id="UP000198558">
    <property type="component" value="Unassembled WGS sequence"/>
</dbReference>
<dbReference type="EMBL" id="BLMI01000055">
    <property type="protein sequence ID" value="GFI40510.1"/>
    <property type="molecule type" value="Genomic_DNA"/>
</dbReference>
<organism evidence="3 4">
    <name type="scientific">Thomasclavelia cocleata</name>
    <dbReference type="NCBI Taxonomy" id="69824"/>
    <lineage>
        <taxon>Bacteria</taxon>
        <taxon>Bacillati</taxon>
        <taxon>Bacillota</taxon>
        <taxon>Erysipelotrichia</taxon>
        <taxon>Erysipelotrichales</taxon>
        <taxon>Coprobacillaceae</taxon>
        <taxon>Thomasclavelia</taxon>
    </lineage>
</organism>
<evidence type="ECO:0000313" key="3">
    <source>
        <dbReference type="EMBL" id="SET36819.1"/>
    </source>
</evidence>
<evidence type="ECO:0000313" key="5">
    <source>
        <dbReference type="Proteomes" id="UP000490821"/>
    </source>
</evidence>
<dbReference type="EMBL" id="FOIN01000008">
    <property type="protein sequence ID" value="SET36819.1"/>
    <property type="molecule type" value="Genomic_DNA"/>
</dbReference>
<name>A0A1I0DVV7_9FIRM</name>